<protein>
    <submittedName>
        <fullName evidence="1">Uncharacterized protein</fullName>
    </submittedName>
</protein>
<proteinExistence type="predicted"/>
<organism evidence="1 2">
    <name type="scientific">Dreissena polymorpha</name>
    <name type="common">Zebra mussel</name>
    <name type="synonym">Mytilus polymorpha</name>
    <dbReference type="NCBI Taxonomy" id="45954"/>
    <lineage>
        <taxon>Eukaryota</taxon>
        <taxon>Metazoa</taxon>
        <taxon>Spiralia</taxon>
        <taxon>Lophotrochozoa</taxon>
        <taxon>Mollusca</taxon>
        <taxon>Bivalvia</taxon>
        <taxon>Autobranchia</taxon>
        <taxon>Heteroconchia</taxon>
        <taxon>Euheterodonta</taxon>
        <taxon>Imparidentia</taxon>
        <taxon>Neoheterodontei</taxon>
        <taxon>Myida</taxon>
        <taxon>Dreissenoidea</taxon>
        <taxon>Dreissenidae</taxon>
        <taxon>Dreissena</taxon>
    </lineage>
</organism>
<name>A0A9D4MNL2_DREPO</name>
<dbReference type="Proteomes" id="UP000828390">
    <property type="component" value="Unassembled WGS sequence"/>
</dbReference>
<comment type="caution">
    <text evidence="1">The sequence shown here is derived from an EMBL/GenBank/DDBJ whole genome shotgun (WGS) entry which is preliminary data.</text>
</comment>
<evidence type="ECO:0000313" key="1">
    <source>
        <dbReference type="EMBL" id="KAH3880580.1"/>
    </source>
</evidence>
<gene>
    <name evidence="1" type="ORF">DPMN_004497</name>
</gene>
<keyword evidence="2" id="KW-1185">Reference proteome</keyword>
<reference evidence="1" key="2">
    <citation type="submission" date="2020-11" db="EMBL/GenBank/DDBJ databases">
        <authorList>
            <person name="McCartney M.A."/>
            <person name="Auch B."/>
            <person name="Kono T."/>
            <person name="Mallez S."/>
            <person name="Becker A."/>
            <person name="Gohl D.M."/>
            <person name="Silverstein K.A.T."/>
            <person name="Koren S."/>
            <person name="Bechman K.B."/>
            <person name="Herman A."/>
            <person name="Abrahante J.E."/>
            <person name="Garbe J."/>
        </authorList>
    </citation>
    <scope>NUCLEOTIDE SEQUENCE</scope>
    <source>
        <strain evidence="1">Duluth1</strain>
        <tissue evidence="1">Whole animal</tissue>
    </source>
</reference>
<evidence type="ECO:0000313" key="2">
    <source>
        <dbReference type="Proteomes" id="UP000828390"/>
    </source>
</evidence>
<dbReference type="AlphaFoldDB" id="A0A9D4MNL2"/>
<dbReference type="EMBL" id="JAIWYP010000001">
    <property type="protein sequence ID" value="KAH3880580.1"/>
    <property type="molecule type" value="Genomic_DNA"/>
</dbReference>
<accession>A0A9D4MNL2</accession>
<sequence>MQHANESFLKINEVVEELTLVLQMFPNDACAAVDLFHCAPPSTEFSLLFGQQFLGLIFQSITNDE</sequence>
<reference evidence="1" key="1">
    <citation type="journal article" date="2019" name="bioRxiv">
        <title>The Genome of the Zebra Mussel, Dreissena polymorpha: A Resource for Invasive Species Research.</title>
        <authorList>
            <person name="McCartney M.A."/>
            <person name="Auch B."/>
            <person name="Kono T."/>
            <person name="Mallez S."/>
            <person name="Zhang Y."/>
            <person name="Obille A."/>
            <person name="Becker A."/>
            <person name="Abrahante J.E."/>
            <person name="Garbe J."/>
            <person name="Badalamenti J.P."/>
            <person name="Herman A."/>
            <person name="Mangelson H."/>
            <person name="Liachko I."/>
            <person name="Sullivan S."/>
            <person name="Sone E.D."/>
            <person name="Koren S."/>
            <person name="Silverstein K.A.T."/>
            <person name="Beckman K.B."/>
            <person name="Gohl D.M."/>
        </authorList>
    </citation>
    <scope>NUCLEOTIDE SEQUENCE</scope>
    <source>
        <strain evidence="1">Duluth1</strain>
        <tissue evidence="1">Whole animal</tissue>
    </source>
</reference>